<dbReference type="InterPro" id="IPR024538">
    <property type="entry name" value="DUF3878"/>
</dbReference>
<accession>A0A921I1D2</accession>
<proteinExistence type="predicted"/>
<dbReference type="EMBL" id="DYVY01000068">
    <property type="protein sequence ID" value="HJF93992.1"/>
    <property type="molecule type" value="Genomic_DNA"/>
</dbReference>
<reference evidence="1" key="2">
    <citation type="submission" date="2021-09" db="EMBL/GenBank/DDBJ databases">
        <authorList>
            <person name="Gilroy R."/>
        </authorList>
    </citation>
    <scope>NUCLEOTIDE SEQUENCE</scope>
    <source>
        <strain evidence="1">ChiSjej5B23-16112</strain>
    </source>
</reference>
<gene>
    <name evidence="1" type="ORF">K8V82_04285</name>
</gene>
<evidence type="ECO:0000313" key="2">
    <source>
        <dbReference type="Proteomes" id="UP000769156"/>
    </source>
</evidence>
<name>A0A921I1D2_9FIRM</name>
<organism evidence="1 2">
    <name type="scientific">Lachnoclostridium phocaeense</name>
    <dbReference type="NCBI Taxonomy" id="1871021"/>
    <lineage>
        <taxon>Bacteria</taxon>
        <taxon>Bacillati</taxon>
        <taxon>Bacillota</taxon>
        <taxon>Clostridia</taxon>
        <taxon>Lachnospirales</taxon>
        <taxon>Lachnospiraceae</taxon>
    </lineage>
</organism>
<dbReference type="Pfam" id="PF12994">
    <property type="entry name" value="DUF3878"/>
    <property type="match status" value="1"/>
</dbReference>
<protein>
    <submittedName>
        <fullName evidence="1">DUF3878 family protein</fullName>
    </submittedName>
</protein>
<sequence length="362" mass="42578">MIERYEELRGYLPGLQKDMPECYGKLAEIFEHQVFELHLGEERGRKTDFYIPYMMNDALECYLVLRDAWMTGDYLELDPEEYPIQGQLAWRDDKSALIVKQGKENVFTIWFTELTEVFQCYQYHRIGHFWVQGQEQWRQLVYMVGTVYEKYQYLGDAACNTEEQAFMRLIEFSPFRYWSPVGESLDDRYPSTREGALCMKEMALEAGDKGYARLAGIYARFPAGFLKRKLAKKLCSPARQGLYENIYEKIRAASLKYPKRVYGEELDGKILGERKRIHQKLHRAGFSGKYPVYTKGNVQIVAAEEHPFTTMEAEDFTFRIRFMVSRCRKEKEMGRNCGFFSGRGREGRIQEDLDLLLGELEE</sequence>
<reference evidence="1" key="1">
    <citation type="journal article" date="2021" name="PeerJ">
        <title>Extensive microbial diversity within the chicken gut microbiome revealed by metagenomics and culture.</title>
        <authorList>
            <person name="Gilroy R."/>
            <person name="Ravi A."/>
            <person name="Getino M."/>
            <person name="Pursley I."/>
            <person name="Horton D.L."/>
            <person name="Alikhan N.F."/>
            <person name="Baker D."/>
            <person name="Gharbi K."/>
            <person name="Hall N."/>
            <person name="Watson M."/>
            <person name="Adriaenssens E.M."/>
            <person name="Foster-Nyarko E."/>
            <person name="Jarju S."/>
            <person name="Secka A."/>
            <person name="Antonio M."/>
            <person name="Oren A."/>
            <person name="Chaudhuri R.R."/>
            <person name="La Ragione R."/>
            <person name="Hildebrand F."/>
            <person name="Pallen M.J."/>
        </authorList>
    </citation>
    <scope>NUCLEOTIDE SEQUENCE</scope>
    <source>
        <strain evidence="1">ChiSjej5B23-16112</strain>
    </source>
</reference>
<evidence type="ECO:0000313" key="1">
    <source>
        <dbReference type="EMBL" id="HJF93992.1"/>
    </source>
</evidence>
<comment type="caution">
    <text evidence="1">The sequence shown here is derived from an EMBL/GenBank/DDBJ whole genome shotgun (WGS) entry which is preliminary data.</text>
</comment>
<dbReference type="Proteomes" id="UP000769156">
    <property type="component" value="Unassembled WGS sequence"/>
</dbReference>
<dbReference type="AlphaFoldDB" id="A0A921I1D2"/>